<dbReference type="Proteomes" id="UP000001194">
    <property type="component" value="Unassembled WGS sequence"/>
</dbReference>
<dbReference type="RefSeq" id="XP_001888991.1">
    <property type="nucleotide sequence ID" value="XM_001888956.1"/>
</dbReference>
<protein>
    <submittedName>
        <fullName evidence="1">Predicted protein</fullName>
    </submittedName>
</protein>
<dbReference type="HOGENOM" id="CLU_2250616_0_0_1"/>
<evidence type="ECO:0000313" key="2">
    <source>
        <dbReference type="Proteomes" id="UP000001194"/>
    </source>
</evidence>
<gene>
    <name evidence="1" type="ORF">LACBIDRAFT_314390</name>
</gene>
<name>B0DYG1_LACBS</name>
<dbReference type="KEGG" id="lbc:LACBIDRAFT_314390"/>
<accession>B0DYG1</accession>
<dbReference type="GeneID" id="6084606"/>
<reference evidence="1 2" key="1">
    <citation type="journal article" date="2008" name="Nature">
        <title>The genome of Laccaria bicolor provides insights into mycorrhizal symbiosis.</title>
        <authorList>
            <person name="Martin F."/>
            <person name="Aerts A."/>
            <person name="Ahren D."/>
            <person name="Brun A."/>
            <person name="Danchin E.G.J."/>
            <person name="Duchaussoy F."/>
            <person name="Gibon J."/>
            <person name="Kohler A."/>
            <person name="Lindquist E."/>
            <person name="Pereda V."/>
            <person name="Salamov A."/>
            <person name="Shapiro H.J."/>
            <person name="Wuyts J."/>
            <person name="Blaudez D."/>
            <person name="Buee M."/>
            <person name="Brokstein P."/>
            <person name="Canbaeck B."/>
            <person name="Cohen D."/>
            <person name="Courty P.E."/>
            <person name="Coutinho P.M."/>
            <person name="Delaruelle C."/>
            <person name="Detter J.C."/>
            <person name="Deveau A."/>
            <person name="DiFazio S."/>
            <person name="Duplessis S."/>
            <person name="Fraissinet-Tachet L."/>
            <person name="Lucic E."/>
            <person name="Frey-Klett P."/>
            <person name="Fourrey C."/>
            <person name="Feussner I."/>
            <person name="Gay G."/>
            <person name="Grimwood J."/>
            <person name="Hoegger P.J."/>
            <person name="Jain P."/>
            <person name="Kilaru S."/>
            <person name="Labbe J."/>
            <person name="Lin Y.C."/>
            <person name="Legue V."/>
            <person name="Le Tacon F."/>
            <person name="Marmeisse R."/>
            <person name="Melayah D."/>
            <person name="Montanini B."/>
            <person name="Muratet M."/>
            <person name="Nehls U."/>
            <person name="Niculita-Hirzel H."/>
            <person name="Oudot-Le Secq M.P."/>
            <person name="Peter M."/>
            <person name="Quesneville H."/>
            <person name="Rajashekar B."/>
            <person name="Reich M."/>
            <person name="Rouhier N."/>
            <person name="Schmutz J."/>
            <person name="Yin T."/>
            <person name="Chalot M."/>
            <person name="Henrissat B."/>
            <person name="Kuees U."/>
            <person name="Lucas S."/>
            <person name="Van de Peer Y."/>
            <person name="Podila G.K."/>
            <person name="Polle A."/>
            <person name="Pukkila P.J."/>
            <person name="Richardson P.M."/>
            <person name="Rouze P."/>
            <person name="Sanders I.R."/>
            <person name="Stajich J.E."/>
            <person name="Tunlid A."/>
            <person name="Tuskan G."/>
            <person name="Grigoriev I.V."/>
        </authorList>
    </citation>
    <scope>NUCLEOTIDE SEQUENCE [LARGE SCALE GENOMIC DNA]</scope>
    <source>
        <strain evidence="2">S238N-H82 / ATCC MYA-4686</strain>
    </source>
</reference>
<organism evidence="2">
    <name type="scientific">Laccaria bicolor (strain S238N-H82 / ATCC MYA-4686)</name>
    <name type="common">Bicoloured deceiver</name>
    <name type="synonym">Laccaria laccata var. bicolor</name>
    <dbReference type="NCBI Taxonomy" id="486041"/>
    <lineage>
        <taxon>Eukaryota</taxon>
        <taxon>Fungi</taxon>
        <taxon>Dikarya</taxon>
        <taxon>Basidiomycota</taxon>
        <taxon>Agaricomycotina</taxon>
        <taxon>Agaricomycetes</taxon>
        <taxon>Agaricomycetidae</taxon>
        <taxon>Agaricales</taxon>
        <taxon>Agaricineae</taxon>
        <taxon>Hydnangiaceae</taxon>
        <taxon>Laccaria</taxon>
    </lineage>
</organism>
<dbReference type="AlphaFoldDB" id="B0DYG1"/>
<proteinExistence type="predicted"/>
<evidence type="ECO:0000313" key="1">
    <source>
        <dbReference type="EMBL" id="EDR00432.1"/>
    </source>
</evidence>
<sequence>MIMTLTNFSHTYSLSTKVLHSAPHIPHPTQTSSSLLPCALDRYSLISHELMRPRAPPQARVPLYTRTQATANSTQVFTCALAWMHISRFSQWGGQKHFVIILVL</sequence>
<dbReference type="InParanoid" id="B0DYG1"/>
<dbReference type="EMBL" id="DS547150">
    <property type="protein sequence ID" value="EDR00432.1"/>
    <property type="molecule type" value="Genomic_DNA"/>
</dbReference>
<keyword evidence="2" id="KW-1185">Reference proteome</keyword>